<name>K9YTY9_DACS8</name>
<dbReference type="GO" id="GO:0019843">
    <property type="term" value="F:rRNA binding"/>
    <property type="evidence" value="ECO:0007669"/>
    <property type="project" value="UniProtKB-UniRule"/>
</dbReference>
<dbReference type="EMBL" id="CP003944">
    <property type="protein sequence ID" value="AFZ49578.1"/>
    <property type="molecule type" value="Genomic_DNA"/>
</dbReference>
<dbReference type="Gene3D" id="3.10.430.100">
    <property type="entry name" value="Ribosomal protein L9, C-terminal domain"/>
    <property type="match status" value="1"/>
</dbReference>
<dbReference type="Gene3D" id="3.40.5.10">
    <property type="entry name" value="Ribosomal protein L9, N-terminal domain"/>
    <property type="match status" value="1"/>
</dbReference>
<evidence type="ECO:0000256" key="6">
    <source>
        <dbReference type="ARBA" id="ARBA00035292"/>
    </source>
</evidence>
<dbReference type="InterPro" id="IPR036935">
    <property type="entry name" value="Ribosomal_bL9_N_sf"/>
</dbReference>
<feature type="domain" description="Ribosomal protein L9" evidence="8">
    <location>
        <begin position="5"/>
        <end position="51"/>
    </location>
</feature>
<evidence type="ECO:0000313" key="11">
    <source>
        <dbReference type="Proteomes" id="UP000010482"/>
    </source>
</evidence>
<dbReference type="Pfam" id="PF03948">
    <property type="entry name" value="Ribosomal_L9_C"/>
    <property type="match status" value="1"/>
</dbReference>
<dbReference type="NCBIfam" id="TIGR00158">
    <property type="entry name" value="L9"/>
    <property type="match status" value="1"/>
</dbReference>
<gene>
    <name evidence="7" type="primary">rplI</name>
    <name evidence="7" type="synonym">rpl9</name>
    <name evidence="10" type="ORF">Dacsa_0830</name>
</gene>
<dbReference type="InterPro" id="IPR020069">
    <property type="entry name" value="Ribosomal_bL9_C"/>
</dbReference>
<evidence type="ECO:0000256" key="3">
    <source>
        <dbReference type="ARBA" id="ARBA00022884"/>
    </source>
</evidence>
<dbReference type="HAMAP" id="MF_00503">
    <property type="entry name" value="Ribosomal_bL9"/>
    <property type="match status" value="1"/>
</dbReference>
<evidence type="ECO:0000313" key="10">
    <source>
        <dbReference type="EMBL" id="AFZ49578.1"/>
    </source>
</evidence>
<protein>
    <recommendedName>
        <fullName evidence="6 7">Large ribosomal subunit protein bL9</fullName>
    </recommendedName>
</protein>
<dbReference type="InterPro" id="IPR000244">
    <property type="entry name" value="Ribosomal_bL9"/>
</dbReference>
<keyword evidence="11" id="KW-1185">Reference proteome</keyword>
<organism evidence="10 11">
    <name type="scientific">Dactylococcopsis salina (strain PCC 8305)</name>
    <name type="common">Myxobactron salinum</name>
    <dbReference type="NCBI Taxonomy" id="13035"/>
    <lineage>
        <taxon>Bacteria</taxon>
        <taxon>Bacillati</taxon>
        <taxon>Cyanobacteriota</taxon>
        <taxon>Cyanophyceae</taxon>
        <taxon>Nodosilineales</taxon>
        <taxon>Cymatolegaceae</taxon>
        <taxon>Dactylococcopsis</taxon>
    </lineage>
</organism>
<evidence type="ECO:0000259" key="8">
    <source>
        <dbReference type="Pfam" id="PF01281"/>
    </source>
</evidence>
<evidence type="ECO:0000256" key="7">
    <source>
        <dbReference type="HAMAP-Rule" id="MF_00503"/>
    </source>
</evidence>
<proteinExistence type="inferred from homology"/>
<evidence type="ECO:0000256" key="1">
    <source>
        <dbReference type="ARBA" id="ARBA00010605"/>
    </source>
</evidence>
<dbReference type="InterPro" id="IPR009027">
    <property type="entry name" value="Ribosomal_bL9/RNase_H1_N"/>
</dbReference>
<comment type="function">
    <text evidence="7">Binds to the 23S rRNA.</text>
</comment>
<dbReference type="RefSeq" id="WP_015228590.1">
    <property type="nucleotide sequence ID" value="NC_019780.1"/>
</dbReference>
<reference evidence="10" key="1">
    <citation type="submission" date="2012-04" db="EMBL/GenBank/DDBJ databases">
        <title>Finished genome of Dactylococcopsis salina PCC 8305.</title>
        <authorList>
            <consortium name="US DOE Joint Genome Institute"/>
            <person name="Gugger M."/>
            <person name="Coursin T."/>
            <person name="Rippka R."/>
            <person name="Tandeau De Marsac N."/>
            <person name="Huntemann M."/>
            <person name="Wei C.-L."/>
            <person name="Han J."/>
            <person name="Detter J.C."/>
            <person name="Han C."/>
            <person name="Tapia R."/>
            <person name="Daligault H."/>
            <person name="Chen A."/>
            <person name="Krypides N."/>
            <person name="Mavromatis K."/>
            <person name="Markowitz V."/>
            <person name="Szeto E."/>
            <person name="Ivanova N."/>
            <person name="Ovchinnikova G."/>
            <person name="Pagani I."/>
            <person name="Pati A."/>
            <person name="Goodwin L."/>
            <person name="Peters L."/>
            <person name="Pitluck S."/>
            <person name="Woyke T."/>
            <person name="Kerfeld C."/>
        </authorList>
    </citation>
    <scope>NUCLEOTIDE SEQUENCE [LARGE SCALE GENOMIC DNA]</scope>
    <source>
        <strain evidence="10">PCC 8305</strain>
    </source>
</reference>
<dbReference type="PANTHER" id="PTHR21368">
    <property type="entry name" value="50S RIBOSOMAL PROTEIN L9"/>
    <property type="match status" value="1"/>
</dbReference>
<dbReference type="HOGENOM" id="CLU_078938_5_1_3"/>
<dbReference type="SUPFAM" id="SSF55658">
    <property type="entry name" value="L9 N-domain-like"/>
    <property type="match status" value="1"/>
</dbReference>
<evidence type="ECO:0000256" key="4">
    <source>
        <dbReference type="ARBA" id="ARBA00022980"/>
    </source>
</evidence>
<sequence>MAKRVQVVLNKDVKKLGEADDLVEVAPGYARNYLVPQRLAKMATPGILKQVEQRKEKERQRQLAILKAAEDRKTALETIGRFTIRKQVGEGEAIFGTVTPQDVADVVKETTGQELDRRGIVLPDDISRIGFYQAQVRLHPEVTATIEIQVASL</sequence>
<feature type="domain" description="Large ribosomal subunit protein bL9 C-terminal" evidence="9">
    <location>
        <begin position="68"/>
        <end position="151"/>
    </location>
</feature>
<dbReference type="InterPro" id="IPR020594">
    <property type="entry name" value="Ribosomal_bL9_bac/chp"/>
</dbReference>
<dbReference type="KEGG" id="dsl:Dacsa_0830"/>
<dbReference type="GO" id="GO:0003735">
    <property type="term" value="F:structural constituent of ribosome"/>
    <property type="evidence" value="ECO:0007669"/>
    <property type="project" value="InterPro"/>
</dbReference>
<evidence type="ECO:0000259" key="9">
    <source>
        <dbReference type="Pfam" id="PF03948"/>
    </source>
</evidence>
<evidence type="ECO:0000256" key="2">
    <source>
        <dbReference type="ARBA" id="ARBA00022730"/>
    </source>
</evidence>
<dbReference type="GO" id="GO:1990904">
    <property type="term" value="C:ribonucleoprotein complex"/>
    <property type="evidence" value="ECO:0007669"/>
    <property type="project" value="UniProtKB-KW"/>
</dbReference>
<dbReference type="STRING" id="13035.Dacsa_0830"/>
<dbReference type="InterPro" id="IPR036791">
    <property type="entry name" value="Ribosomal_bL9_C_sf"/>
</dbReference>
<keyword evidence="5 7" id="KW-0687">Ribonucleoprotein</keyword>
<comment type="similarity">
    <text evidence="1 7">Belongs to the bacterial ribosomal protein bL9 family.</text>
</comment>
<dbReference type="Proteomes" id="UP000010482">
    <property type="component" value="Chromosome"/>
</dbReference>
<accession>K9YTY9</accession>
<dbReference type="AlphaFoldDB" id="K9YTY9"/>
<evidence type="ECO:0000256" key="5">
    <source>
        <dbReference type="ARBA" id="ARBA00023274"/>
    </source>
</evidence>
<dbReference type="PATRIC" id="fig|13035.3.peg.926"/>
<dbReference type="Pfam" id="PF01281">
    <property type="entry name" value="Ribosomal_L9_N"/>
    <property type="match status" value="1"/>
</dbReference>
<dbReference type="SUPFAM" id="SSF55653">
    <property type="entry name" value="Ribosomal protein L9 C-domain"/>
    <property type="match status" value="1"/>
</dbReference>
<dbReference type="eggNOG" id="COG0359">
    <property type="taxonomic scope" value="Bacteria"/>
</dbReference>
<dbReference type="GO" id="GO:0005840">
    <property type="term" value="C:ribosome"/>
    <property type="evidence" value="ECO:0007669"/>
    <property type="project" value="UniProtKB-KW"/>
</dbReference>
<dbReference type="GO" id="GO:0006412">
    <property type="term" value="P:translation"/>
    <property type="evidence" value="ECO:0007669"/>
    <property type="project" value="UniProtKB-UniRule"/>
</dbReference>
<dbReference type="InterPro" id="IPR020070">
    <property type="entry name" value="Ribosomal_bL9_N"/>
</dbReference>
<keyword evidence="4 7" id="KW-0689">Ribosomal protein</keyword>
<keyword evidence="3 7" id="KW-0694">RNA-binding</keyword>
<dbReference type="OrthoDB" id="9788336at2"/>
<keyword evidence="2 7" id="KW-0699">rRNA-binding</keyword>